<dbReference type="GO" id="GO:0005743">
    <property type="term" value="C:mitochondrial inner membrane"/>
    <property type="evidence" value="ECO:0007669"/>
    <property type="project" value="UniProtKB-SubCell"/>
</dbReference>
<sequence length="180" mass="20586">MAAHILRLLPQRGCIALRISSAGKTDVTTLLSKCNNLKAGAQLVRYAGGHGPQKMYIQPGTFQDWRAMRAFGFYLLLTGIPVAVIVTYINVFIGQATYAEIPEGYVPENYEYYRHPISRFIARHITESPQQSYEKMAHFIAIEGEKMKERKMEKEVRKAMRQRGDGPWFYTEIQGPPKEE</sequence>
<dbReference type="PANTHER" id="PTHR13178:SF0">
    <property type="entry name" value="NADH DEHYDROGENASE [UBIQUINONE] 1 BETA SUBCOMPLEX SUBUNIT 5, MITOCHONDRIAL"/>
    <property type="match status" value="1"/>
</dbReference>
<keyword evidence="19" id="KW-1185">Reference proteome</keyword>
<keyword evidence="7" id="KW-0679">Respiratory chain</keyword>
<comment type="subunit">
    <text evidence="4">Complex I is composed of 45 different subunits.</text>
</comment>
<evidence type="ECO:0000256" key="6">
    <source>
        <dbReference type="ARBA" id="ARBA00022448"/>
    </source>
</evidence>
<evidence type="ECO:0000256" key="7">
    <source>
        <dbReference type="ARBA" id="ARBA00022660"/>
    </source>
</evidence>
<comment type="function">
    <text evidence="1">Accessory subunit of the mitochondrial membrane respiratory chain NADH dehydrogenase (Complex I), that is believed not to be involved in catalysis. Complex I functions in the transfer of electrons from NADH to the respiratory chain. The immediate electron acceptor for the enzyme is believed to be ubiquinone.</text>
</comment>
<evidence type="ECO:0000313" key="19">
    <source>
        <dbReference type="Proteomes" id="UP001152320"/>
    </source>
</evidence>
<comment type="subcellular location">
    <subcellularLocation>
        <location evidence="2">Mitochondrion inner membrane</location>
        <topology evidence="2">Single-pass membrane protein</topology>
    </subcellularLocation>
</comment>
<dbReference type="InterPro" id="IPR019173">
    <property type="entry name" value="NADH_UbQ_OxRdtase_B5_su"/>
</dbReference>
<gene>
    <name evidence="18" type="ORF">HOLleu_38817</name>
</gene>
<keyword evidence="10" id="KW-0809">Transit peptide</keyword>
<keyword evidence="11" id="KW-0249">Electron transport</keyword>
<evidence type="ECO:0000256" key="13">
    <source>
        <dbReference type="ARBA" id="ARBA00023128"/>
    </source>
</evidence>
<evidence type="ECO:0000256" key="1">
    <source>
        <dbReference type="ARBA" id="ARBA00003195"/>
    </source>
</evidence>
<evidence type="ECO:0000256" key="8">
    <source>
        <dbReference type="ARBA" id="ARBA00022692"/>
    </source>
</evidence>
<feature type="transmembrane region" description="Helical" evidence="17">
    <location>
        <begin position="71"/>
        <end position="93"/>
    </location>
</feature>
<accession>A0A9Q1BEE2</accession>
<keyword evidence="14 17" id="KW-0472">Membrane</keyword>
<keyword evidence="13" id="KW-0496">Mitochondrion</keyword>
<comment type="similarity">
    <text evidence="3">Belongs to the complex I NDUFB5 subunit family.</text>
</comment>
<comment type="caution">
    <text evidence="18">The sequence shown here is derived from an EMBL/GenBank/DDBJ whole genome shotgun (WGS) entry which is preliminary data.</text>
</comment>
<evidence type="ECO:0000256" key="14">
    <source>
        <dbReference type="ARBA" id="ARBA00023136"/>
    </source>
</evidence>
<dbReference type="PANTHER" id="PTHR13178">
    <property type="entry name" value="NADH-UBIQUINONE OXIDOREDUCTASE SGDH SUBUNIT"/>
    <property type="match status" value="1"/>
</dbReference>
<evidence type="ECO:0000256" key="10">
    <source>
        <dbReference type="ARBA" id="ARBA00022946"/>
    </source>
</evidence>
<evidence type="ECO:0000256" key="3">
    <source>
        <dbReference type="ARBA" id="ARBA00007152"/>
    </source>
</evidence>
<evidence type="ECO:0000256" key="2">
    <source>
        <dbReference type="ARBA" id="ARBA00004434"/>
    </source>
</evidence>
<evidence type="ECO:0000256" key="17">
    <source>
        <dbReference type="SAM" id="Phobius"/>
    </source>
</evidence>
<proteinExistence type="inferred from homology"/>
<evidence type="ECO:0000256" key="12">
    <source>
        <dbReference type="ARBA" id="ARBA00022989"/>
    </source>
</evidence>
<name>A0A9Q1BEE2_HOLLE</name>
<dbReference type="Proteomes" id="UP001152320">
    <property type="component" value="Chromosome 21"/>
</dbReference>
<evidence type="ECO:0000256" key="4">
    <source>
        <dbReference type="ARBA" id="ARBA00011533"/>
    </source>
</evidence>
<dbReference type="AlphaFoldDB" id="A0A9Q1BEE2"/>
<reference evidence="18" key="1">
    <citation type="submission" date="2021-10" db="EMBL/GenBank/DDBJ databases">
        <title>Tropical sea cucumber genome reveals ecological adaptation and Cuvierian tubules defense mechanism.</title>
        <authorList>
            <person name="Chen T."/>
        </authorList>
    </citation>
    <scope>NUCLEOTIDE SEQUENCE</scope>
    <source>
        <strain evidence="18">Nanhai2018</strain>
        <tissue evidence="18">Muscle</tissue>
    </source>
</reference>
<keyword evidence="12 17" id="KW-1133">Transmembrane helix</keyword>
<dbReference type="EMBL" id="JAIZAY010000021">
    <property type="protein sequence ID" value="KAJ8021572.1"/>
    <property type="molecule type" value="Genomic_DNA"/>
</dbReference>
<keyword evidence="6" id="KW-0813">Transport</keyword>
<organism evidence="18 19">
    <name type="scientific">Holothuria leucospilota</name>
    <name type="common">Black long sea cucumber</name>
    <name type="synonym">Mertensiothuria leucospilota</name>
    <dbReference type="NCBI Taxonomy" id="206669"/>
    <lineage>
        <taxon>Eukaryota</taxon>
        <taxon>Metazoa</taxon>
        <taxon>Echinodermata</taxon>
        <taxon>Eleutherozoa</taxon>
        <taxon>Echinozoa</taxon>
        <taxon>Holothuroidea</taxon>
        <taxon>Aspidochirotacea</taxon>
        <taxon>Aspidochirotida</taxon>
        <taxon>Holothuriidae</taxon>
        <taxon>Holothuria</taxon>
    </lineage>
</organism>
<evidence type="ECO:0000256" key="15">
    <source>
        <dbReference type="ARBA" id="ARBA00032395"/>
    </source>
</evidence>
<evidence type="ECO:0000256" key="11">
    <source>
        <dbReference type="ARBA" id="ARBA00022982"/>
    </source>
</evidence>
<keyword evidence="9" id="KW-0999">Mitochondrion inner membrane</keyword>
<keyword evidence="8 17" id="KW-0812">Transmembrane</keyword>
<dbReference type="OrthoDB" id="9995605at2759"/>
<protein>
    <recommendedName>
        <fullName evidence="5">NADH dehydrogenase [ubiquinone] 1 beta subcomplex subunit 5, mitochondrial</fullName>
    </recommendedName>
    <alternativeName>
        <fullName evidence="16">Complex I-SGDH</fullName>
    </alternativeName>
    <alternativeName>
        <fullName evidence="15">NADH-ubiquinone oxidoreductase SGDH subunit</fullName>
    </alternativeName>
</protein>
<dbReference type="Pfam" id="PF09781">
    <property type="entry name" value="NDUF_B5"/>
    <property type="match status" value="1"/>
</dbReference>
<evidence type="ECO:0000313" key="18">
    <source>
        <dbReference type="EMBL" id="KAJ8021572.1"/>
    </source>
</evidence>
<evidence type="ECO:0000256" key="16">
    <source>
        <dbReference type="ARBA" id="ARBA00032550"/>
    </source>
</evidence>
<evidence type="ECO:0000256" key="9">
    <source>
        <dbReference type="ARBA" id="ARBA00022792"/>
    </source>
</evidence>
<evidence type="ECO:0000256" key="5">
    <source>
        <dbReference type="ARBA" id="ARBA00015175"/>
    </source>
</evidence>